<dbReference type="AlphaFoldDB" id="A0A133P2G0"/>
<evidence type="ECO:0000313" key="2">
    <source>
        <dbReference type="Proteomes" id="UP000070687"/>
    </source>
</evidence>
<comment type="caution">
    <text evidence="1">The sequence shown here is derived from an EMBL/GenBank/DDBJ whole genome shotgun (WGS) entry which is preliminary data.</text>
</comment>
<name>A0A133P2G0_GARVA</name>
<dbReference type="Proteomes" id="UP000070687">
    <property type="component" value="Unassembled WGS sequence"/>
</dbReference>
<reference evidence="1 2" key="1">
    <citation type="submission" date="2016-01" db="EMBL/GenBank/DDBJ databases">
        <authorList>
            <person name="Oliw E.H."/>
        </authorList>
    </citation>
    <scope>NUCLEOTIDE SEQUENCE [LARGE SCALE GENOMIC DNA]</scope>
    <source>
        <strain evidence="1 2">PSS_7772B</strain>
    </source>
</reference>
<sequence>MVIYKGEGTQKCHSKVNSAHLPHNKLNLLLQQARSTYFYASIASFVHSNNTFDAIVFSF</sequence>
<accession>A0A133P2G0</accession>
<evidence type="ECO:0000313" key="1">
    <source>
        <dbReference type="EMBL" id="KXA22666.1"/>
    </source>
</evidence>
<proteinExistence type="predicted"/>
<protein>
    <submittedName>
        <fullName evidence="1">Uncharacterized protein</fullName>
    </submittedName>
</protein>
<organism evidence="1 2">
    <name type="scientific">Gardnerella vaginalis</name>
    <dbReference type="NCBI Taxonomy" id="2702"/>
    <lineage>
        <taxon>Bacteria</taxon>
        <taxon>Bacillati</taxon>
        <taxon>Actinomycetota</taxon>
        <taxon>Actinomycetes</taxon>
        <taxon>Bifidobacteriales</taxon>
        <taxon>Bifidobacteriaceae</taxon>
        <taxon>Gardnerella</taxon>
    </lineage>
</organism>
<dbReference type="EMBL" id="LRQB01000006">
    <property type="protein sequence ID" value="KXA22666.1"/>
    <property type="molecule type" value="Genomic_DNA"/>
</dbReference>
<gene>
    <name evidence="1" type="ORF">HMPREF3208_00218</name>
</gene>